<gene>
    <name evidence="2" type="ORF">PEVE_00020125</name>
</gene>
<dbReference type="Proteomes" id="UP001159427">
    <property type="component" value="Unassembled WGS sequence"/>
</dbReference>
<proteinExistence type="predicted"/>
<organism evidence="2 3">
    <name type="scientific">Porites evermanni</name>
    <dbReference type="NCBI Taxonomy" id="104178"/>
    <lineage>
        <taxon>Eukaryota</taxon>
        <taxon>Metazoa</taxon>
        <taxon>Cnidaria</taxon>
        <taxon>Anthozoa</taxon>
        <taxon>Hexacorallia</taxon>
        <taxon>Scleractinia</taxon>
        <taxon>Fungiina</taxon>
        <taxon>Poritidae</taxon>
        <taxon>Porites</taxon>
    </lineage>
</organism>
<protein>
    <submittedName>
        <fullName evidence="2">Uncharacterized protein</fullName>
    </submittedName>
</protein>
<dbReference type="Gene3D" id="1.25.10.10">
    <property type="entry name" value="Leucine-rich Repeat Variant"/>
    <property type="match status" value="1"/>
</dbReference>
<dbReference type="InterPro" id="IPR016024">
    <property type="entry name" value="ARM-type_fold"/>
</dbReference>
<keyword evidence="3" id="KW-1185">Reference proteome</keyword>
<dbReference type="PANTHER" id="PTHR23346">
    <property type="entry name" value="TRANSLATIONAL ACTIVATOR GCN1-RELATED"/>
    <property type="match status" value="1"/>
</dbReference>
<dbReference type="PANTHER" id="PTHR23346:SF7">
    <property type="entry name" value="STALLED RIBOSOME SENSOR GCN1"/>
    <property type="match status" value="1"/>
</dbReference>
<reference evidence="2 3" key="1">
    <citation type="submission" date="2022-05" db="EMBL/GenBank/DDBJ databases">
        <authorList>
            <consortium name="Genoscope - CEA"/>
            <person name="William W."/>
        </authorList>
    </citation>
    <scope>NUCLEOTIDE SEQUENCE [LARGE SCALE GENOMIC DNA]</scope>
</reference>
<dbReference type="InterPro" id="IPR011989">
    <property type="entry name" value="ARM-like"/>
</dbReference>
<evidence type="ECO:0000313" key="2">
    <source>
        <dbReference type="EMBL" id="CAH3190088.1"/>
    </source>
</evidence>
<comment type="caution">
    <text evidence="2">The sequence shown here is derived from an EMBL/GenBank/DDBJ whole genome shotgun (WGS) entry which is preliminary data.</text>
</comment>
<evidence type="ECO:0000313" key="3">
    <source>
        <dbReference type="Proteomes" id="UP001159427"/>
    </source>
</evidence>
<dbReference type="EMBL" id="CALNXI010002701">
    <property type="protein sequence ID" value="CAH3190088.1"/>
    <property type="molecule type" value="Genomic_DNA"/>
</dbReference>
<dbReference type="Pfam" id="PF25801">
    <property type="entry name" value="HEAT_GCN1_C_2"/>
    <property type="match status" value="1"/>
</dbReference>
<keyword evidence="1" id="KW-0677">Repeat</keyword>
<accession>A0ABN8SEQ6</accession>
<name>A0ABN8SEQ6_9CNID</name>
<evidence type="ECO:0000256" key="1">
    <source>
        <dbReference type="ARBA" id="ARBA00022737"/>
    </source>
</evidence>
<sequence length="239" mass="25667">MVLQDNIRVAAGGCVGSLALIVPEAELESIISDQLIVNDPTVDWTVRHGHAIALSAVLHDAVERIVAQGLYDVVTDAAVEHAMTDRIPICSSGVRSLGYILAHSVVQCESPPPQVLETLFKMLQDGSNDIKMLASASIKHGARASSAPLDSALLKMLIPALLGSCKEKNTAVKAAAESALMYVLRLRDGESTLQTCCRMFDASTAESIQDLCRRSLRRLATQDSDDDELESYFSSVDQG</sequence>
<dbReference type="SUPFAM" id="SSF48371">
    <property type="entry name" value="ARM repeat"/>
    <property type="match status" value="1"/>
</dbReference>